<accession>A0A6P1E2I8</accession>
<dbReference type="AlphaFoldDB" id="A0A6P1E2I8"/>
<reference evidence="1 2" key="2">
    <citation type="submission" date="2020-02" db="EMBL/GenBank/DDBJ databases">
        <title>Genome sequences of Thiorhodococcus mannitoliphagus and Thiorhodococcus minor, purple sulfur photosynthetic bacteria in the gammaproteobacterial family, Chromatiaceae.</title>
        <authorList>
            <person name="Aviles F.A."/>
            <person name="Meyer T.E."/>
            <person name="Kyndt J.A."/>
        </authorList>
    </citation>
    <scope>NUCLEOTIDE SEQUENCE [LARGE SCALE GENOMIC DNA]</scope>
    <source>
        <strain evidence="1 2">DSM 18266</strain>
    </source>
</reference>
<keyword evidence="2" id="KW-1185">Reference proteome</keyword>
<reference evidence="2" key="1">
    <citation type="journal article" date="2020" name="Microbiol. Resour. Announc.">
        <title>Draft Genome Sequences of Thiorhodococcus mannitoliphagus and Thiorhodococcus minor, Purple Sulfur Photosynthetic Bacteria in the Gammaproteobacterial Family Chromatiaceae.</title>
        <authorList>
            <person name="Aviles F.A."/>
            <person name="Meyer T.E."/>
            <person name="Kyndt J.A."/>
        </authorList>
    </citation>
    <scope>NUCLEOTIDE SEQUENCE [LARGE SCALE GENOMIC DNA]</scope>
    <source>
        <strain evidence="2">DSM 18266</strain>
    </source>
</reference>
<evidence type="ECO:0000313" key="2">
    <source>
        <dbReference type="Proteomes" id="UP000471640"/>
    </source>
</evidence>
<organism evidence="1 2">
    <name type="scientific">Thiorhodococcus mannitoliphagus</name>
    <dbReference type="NCBI Taxonomy" id="329406"/>
    <lineage>
        <taxon>Bacteria</taxon>
        <taxon>Pseudomonadati</taxon>
        <taxon>Pseudomonadota</taxon>
        <taxon>Gammaproteobacteria</taxon>
        <taxon>Chromatiales</taxon>
        <taxon>Chromatiaceae</taxon>
        <taxon>Thiorhodococcus</taxon>
    </lineage>
</organism>
<dbReference type="EMBL" id="JAAIJR010000180">
    <property type="protein sequence ID" value="NEX23286.1"/>
    <property type="molecule type" value="Genomic_DNA"/>
</dbReference>
<gene>
    <name evidence="1" type="ORF">G3480_23815</name>
</gene>
<sequence>MVERIRRAFSAFPDGRKGGNNQKYVIEDAGLSAFSVFFTQSPSFRDYQRRMQTQRGRSRTQSLFGVHQIPSDNQIRNLLDMVPAETVYPLLADIGEQLYRYGHLTPFRVLDGQLLIALDGTDCFASEKVSCPCCTQQERRDGSILYRHIALTPVIVAPGQSRVVPLAPEFVQPQDGTEKQDCELNAAKRWLAAWGDRYAAWGVTLLGDDLYCHQPLCEDALARGFHVLFVCKPDSHGVLYEWVSDFERTGDLQTLERTTWNGRQRLTERYRFINQVPLRNHDDALLLNWCELTVTDTKGKEVFRNAWATSHYLHADTVVAIATAGRTRSKIENENNNVLKNQGYHFEHNFGHGKQHLANLLATLIVLAYLVHTTLDWIDVCYRTVRGLLPSRRTFFEHLRALLQYLSFESWDHLLEFMLDELEGKIPDTG</sequence>
<dbReference type="Proteomes" id="UP000471640">
    <property type="component" value="Unassembled WGS sequence"/>
</dbReference>
<comment type="caution">
    <text evidence="1">The sequence shown here is derived from an EMBL/GenBank/DDBJ whole genome shotgun (WGS) entry which is preliminary data.</text>
</comment>
<name>A0A6P1E2I8_9GAMM</name>
<evidence type="ECO:0000313" key="1">
    <source>
        <dbReference type="EMBL" id="NEX23286.1"/>
    </source>
</evidence>
<protein>
    <submittedName>
        <fullName evidence="1">ISNCY family transposase</fullName>
    </submittedName>
</protein>
<proteinExistence type="predicted"/>